<protein>
    <recommendedName>
        <fullName evidence="2">KOW domain-containing protein</fullName>
    </recommendedName>
</protein>
<evidence type="ECO:0000313" key="3">
    <source>
        <dbReference type="EMBL" id="KAG1896777.1"/>
    </source>
</evidence>
<dbReference type="EMBL" id="JABBWK010000052">
    <property type="protein sequence ID" value="KAG1896777.1"/>
    <property type="molecule type" value="Genomic_DNA"/>
</dbReference>
<dbReference type="InterPro" id="IPR014722">
    <property type="entry name" value="Rib_uL2_dom2"/>
</dbReference>
<evidence type="ECO:0000256" key="1">
    <source>
        <dbReference type="SAM" id="MobiDB-lite"/>
    </source>
</evidence>
<proteinExistence type="predicted"/>
<feature type="region of interest" description="Disordered" evidence="1">
    <location>
        <begin position="1"/>
        <end position="38"/>
    </location>
</feature>
<feature type="domain" description="KOW" evidence="2">
    <location>
        <begin position="399"/>
        <end position="426"/>
    </location>
</feature>
<dbReference type="Gene3D" id="2.30.30.30">
    <property type="match status" value="1"/>
</dbReference>
<feature type="region of interest" description="Disordered" evidence="1">
    <location>
        <begin position="696"/>
        <end position="729"/>
    </location>
</feature>
<feature type="compositionally biased region" description="Acidic residues" evidence="1">
    <location>
        <begin position="124"/>
        <end position="141"/>
    </location>
</feature>
<feature type="domain" description="KOW" evidence="2">
    <location>
        <begin position="617"/>
        <end position="644"/>
    </location>
</feature>
<feature type="domain" description="KOW" evidence="2">
    <location>
        <begin position="555"/>
        <end position="582"/>
    </location>
</feature>
<dbReference type="GeneID" id="64671592"/>
<comment type="caution">
    <text evidence="3">The sequence shown here is derived from an EMBL/GenBank/DDBJ whole genome shotgun (WGS) entry which is preliminary data.</text>
</comment>
<dbReference type="RefSeq" id="XP_041222353.1">
    <property type="nucleotide sequence ID" value="XM_041377294.1"/>
</dbReference>
<sequence length="851" mass="95186">MSTSKCAAPSSDDALEPASKRMRDRNYEGNSHPVPSPLADQGAWHILAQFLETEMSYSEMEEKLSLYLGDRYSVDDWNDAKITLFSGEDDIGACLRNLEILRKRYIPRQPRPFQWKNIYLDIEADDGDNDDGNGGNDEQDQEGSSVAAWSPATLESRMYLLHVHRTAAVYIAEHLQGKGFPVTVSPWLPGQLYVVSDSPKTIASSLPPSHKLSVKDYHCISDEERIAVEHSTNKFPNPSWVRVKSGTYKGAVGYVFDPDQSEALLDRSHLPKDEEVIDIIRDGEIIGCSYKKQRYYRGLLLRKFHRYQLELVACPHADDIRLHVQSGFDTPFIKKSIAAFSKQFLRVGDAARIITGAVQSEIGMVVSTDHGFGGSARIELNLDGHRKELEARLEHVERVFWVGDVVRVVAGSHLGLEGHIVEMDKEIFRVCQGISMEEIQVSRYYIDRRHQICTTHSYLPLRQHFEPPFESQSIEIGDHIEVLLGEHIRKQGVVTWSPIGGTQLWFREKSSSPQMSTSYYTEYYSGPPNIRVPVAFVQRTLLLQTIKFTKEKGYDLKPGDVVKVAHGPEYQAKGIVQSIDFPKAHLILLSESDHSLIDIPIEFTTKILNVASLDSINKVISQEVFVVGGDQKGFRGTLYDIGGENCTVAINGQVHSKLKCKDIVTRYGMRLNSIMLGESDLIAFCDMRKRSYLVSQPRRCTTPPPDPVPSSLSNSVGTTPTPSSSSWTTWNLGQDIDSANLDDPSSNVDLSLSTSDPWTVDAQDIQDNIDASMEKIKESISLSFKHAKFYKRFVSTACPDPFCGVNGPAPEDCIAVFCTSSRAGAVLEHYHIPARDLSPAPPRKKTKNVSF</sequence>
<feature type="domain" description="KOW" evidence="2">
    <location>
        <begin position="344"/>
        <end position="371"/>
    </location>
</feature>
<evidence type="ECO:0000259" key="2">
    <source>
        <dbReference type="SMART" id="SM00739"/>
    </source>
</evidence>
<keyword evidence="4" id="KW-1185">Reference proteome</keyword>
<evidence type="ECO:0000313" key="4">
    <source>
        <dbReference type="Proteomes" id="UP001195769"/>
    </source>
</evidence>
<organism evidence="3 4">
    <name type="scientific">Suillus fuscotomentosus</name>
    <dbReference type="NCBI Taxonomy" id="1912939"/>
    <lineage>
        <taxon>Eukaryota</taxon>
        <taxon>Fungi</taxon>
        <taxon>Dikarya</taxon>
        <taxon>Basidiomycota</taxon>
        <taxon>Agaricomycotina</taxon>
        <taxon>Agaricomycetes</taxon>
        <taxon>Agaricomycetidae</taxon>
        <taxon>Boletales</taxon>
        <taxon>Suillineae</taxon>
        <taxon>Suillaceae</taxon>
        <taxon>Suillus</taxon>
    </lineage>
</organism>
<reference evidence="3" key="1">
    <citation type="journal article" date="2020" name="New Phytol.">
        <title>Comparative genomics reveals dynamic genome evolution in host specialist ectomycorrhizal fungi.</title>
        <authorList>
            <person name="Lofgren L.A."/>
            <person name="Nguyen N.H."/>
            <person name="Vilgalys R."/>
            <person name="Ruytinx J."/>
            <person name="Liao H.L."/>
            <person name="Branco S."/>
            <person name="Kuo A."/>
            <person name="LaButti K."/>
            <person name="Lipzen A."/>
            <person name="Andreopoulos W."/>
            <person name="Pangilinan J."/>
            <person name="Riley R."/>
            <person name="Hundley H."/>
            <person name="Na H."/>
            <person name="Barry K."/>
            <person name="Grigoriev I.V."/>
            <person name="Stajich J.E."/>
            <person name="Kennedy P.G."/>
        </authorList>
    </citation>
    <scope>NUCLEOTIDE SEQUENCE</scope>
    <source>
        <strain evidence="3">FC203</strain>
    </source>
</reference>
<feature type="domain" description="KOW" evidence="2">
    <location>
        <begin position="234"/>
        <end position="261"/>
    </location>
</feature>
<name>A0AAD4DZY6_9AGAM</name>
<dbReference type="InterPro" id="IPR008991">
    <property type="entry name" value="Translation_prot_SH3-like_sf"/>
</dbReference>
<feature type="compositionally biased region" description="Low complexity" evidence="1">
    <location>
        <begin position="718"/>
        <end position="729"/>
    </location>
</feature>
<dbReference type="InterPro" id="IPR005824">
    <property type="entry name" value="KOW"/>
</dbReference>
<gene>
    <name evidence="3" type="ORF">F5891DRAFT_983199</name>
</gene>
<dbReference type="SMART" id="SM00739">
    <property type="entry name" value="KOW"/>
    <property type="match status" value="5"/>
</dbReference>
<accession>A0AAD4DZY6</accession>
<dbReference type="Proteomes" id="UP001195769">
    <property type="component" value="Unassembled WGS sequence"/>
</dbReference>
<feature type="compositionally biased region" description="Basic and acidic residues" evidence="1">
    <location>
        <begin position="18"/>
        <end position="27"/>
    </location>
</feature>
<dbReference type="AlphaFoldDB" id="A0AAD4DZY6"/>
<dbReference type="SUPFAM" id="SSF50104">
    <property type="entry name" value="Translation proteins SH3-like domain"/>
    <property type="match status" value="1"/>
</dbReference>
<feature type="region of interest" description="Disordered" evidence="1">
    <location>
        <begin position="124"/>
        <end position="146"/>
    </location>
</feature>